<dbReference type="PANTHER" id="PTHR42788">
    <property type="entry name" value="TAURINE IMPORT ATP-BINDING PROTEIN-RELATED"/>
    <property type="match status" value="1"/>
</dbReference>
<evidence type="ECO:0000259" key="4">
    <source>
        <dbReference type="PROSITE" id="PS50893"/>
    </source>
</evidence>
<dbReference type="PROSITE" id="PS50893">
    <property type="entry name" value="ABC_TRANSPORTER_2"/>
    <property type="match status" value="1"/>
</dbReference>
<dbReference type="GO" id="GO:0016887">
    <property type="term" value="F:ATP hydrolysis activity"/>
    <property type="evidence" value="ECO:0007669"/>
    <property type="project" value="InterPro"/>
</dbReference>
<dbReference type="SMART" id="SM00382">
    <property type="entry name" value="AAA"/>
    <property type="match status" value="1"/>
</dbReference>
<gene>
    <name evidence="5" type="ORF">FO059_00350</name>
</gene>
<feature type="domain" description="ABC transporter" evidence="4">
    <location>
        <begin position="27"/>
        <end position="260"/>
    </location>
</feature>
<accession>A0A516WZ06</accession>
<dbReference type="InterPro" id="IPR003593">
    <property type="entry name" value="AAA+_ATPase"/>
</dbReference>
<organism evidence="5 6">
    <name type="scientific">Tomitella fengzijianii</name>
    <dbReference type="NCBI Taxonomy" id="2597660"/>
    <lineage>
        <taxon>Bacteria</taxon>
        <taxon>Bacillati</taxon>
        <taxon>Actinomycetota</taxon>
        <taxon>Actinomycetes</taxon>
        <taxon>Mycobacteriales</taxon>
        <taxon>Tomitella</taxon>
    </lineage>
</organism>
<keyword evidence="6" id="KW-1185">Reference proteome</keyword>
<dbReference type="PANTHER" id="PTHR42788:SF13">
    <property type="entry name" value="ALIPHATIC SULFONATES IMPORT ATP-BINDING PROTEIN SSUB"/>
    <property type="match status" value="1"/>
</dbReference>
<dbReference type="Pfam" id="PF00005">
    <property type="entry name" value="ABC_tran"/>
    <property type="match status" value="1"/>
</dbReference>
<dbReference type="GO" id="GO:0005524">
    <property type="term" value="F:ATP binding"/>
    <property type="evidence" value="ECO:0007669"/>
    <property type="project" value="UniProtKB-KW"/>
</dbReference>
<dbReference type="Gene3D" id="3.40.50.300">
    <property type="entry name" value="P-loop containing nucleotide triphosphate hydrolases"/>
    <property type="match status" value="1"/>
</dbReference>
<dbReference type="PROSITE" id="PS00211">
    <property type="entry name" value="ABC_TRANSPORTER_1"/>
    <property type="match status" value="1"/>
</dbReference>
<dbReference type="AlphaFoldDB" id="A0A516WZ06"/>
<dbReference type="CDD" id="cd03293">
    <property type="entry name" value="ABC_NrtD_SsuB_transporters"/>
    <property type="match status" value="1"/>
</dbReference>
<evidence type="ECO:0000256" key="1">
    <source>
        <dbReference type="ARBA" id="ARBA00022448"/>
    </source>
</evidence>
<sequence>MTAATAPRTTARHRTYAEENPVTVNALEVDRLAKSYGKGASTKQILKEINVSVAKGELACIVGPSGAGKTTLLRCLAGLQPPTSGTVSVDGQEIDGVPDNLAVVFQDYSRSLFPWLRVAANVEFPLLEKKMPKAERAALVDQMLAAVGLSAHANKYPRELSGGMQQRVAIARALAYRPTILLMDEPFAALDAQTRADLEDTVLKLRDEFGVTIVFVTHDIDEAVYLGDKVVVLSGAPATVDEIVEVKLPSPRNQVDTKAEPEYGRLRGEVFKRIANAQHNN</sequence>
<dbReference type="InterPro" id="IPR003439">
    <property type="entry name" value="ABC_transporter-like_ATP-bd"/>
</dbReference>
<dbReference type="InterPro" id="IPR017871">
    <property type="entry name" value="ABC_transporter-like_CS"/>
</dbReference>
<dbReference type="InterPro" id="IPR050166">
    <property type="entry name" value="ABC_transporter_ATP-bind"/>
</dbReference>
<evidence type="ECO:0000313" key="5">
    <source>
        <dbReference type="EMBL" id="QDQ96074.1"/>
    </source>
</evidence>
<reference evidence="5 6" key="1">
    <citation type="submission" date="2019-07" db="EMBL/GenBank/DDBJ databases">
        <title>Tomitella cavernea sp. nov., an actinomycete isolated from soil.</title>
        <authorList>
            <person name="Cheng J."/>
        </authorList>
    </citation>
    <scope>NUCLEOTIDE SEQUENCE [LARGE SCALE GENOMIC DNA]</scope>
    <source>
        <strain evidence="5 6">HY188</strain>
    </source>
</reference>
<name>A0A516WZ06_9ACTN</name>
<keyword evidence="1" id="KW-0813">Transport</keyword>
<evidence type="ECO:0000313" key="6">
    <source>
        <dbReference type="Proteomes" id="UP000317344"/>
    </source>
</evidence>
<evidence type="ECO:0000256" key="2">
    <source>
        <dbReference type="ARBA" id="ARBA00022741"/>
    </source>
</evidence>
<protein>
    <submittedName>
        <fullName evidence="5">ABC transporter ATP-binding protein</fullName>
    </submittedName>
</protein>
<keyword evidence="2" id="KW-0547">Nucleotide-binding</keyword>
<proteinExistence type="predicted"/>
<dbReference type="OrthoDB" id="8773773at2"/>
<evidence type="ECO:0000256" key="3">
    <source>
        <dbReference type="ARBA" id="ARBA00022840"/>
    </source>
</evidence>
<keyword evidence="3 5" id="KW-0067">ATP-binding</keyword>
<dbReference type="InterPro" id="IPR027417">
    <property type="entry name" value="P-loop_NTPase"/>
</dbReference>
<reference evidence="5 6" key="2">
    <citation type="submission" date="2019-07" db="EMBL/GenBank/DDBJ databases">
        <authorList>
            <person name="Huang Y."/>
        </authorList>
    </citation>
    <scope>NUCLEOTIDE SEQUENCE [LARGE SCALE GENOMIC DNA]</scope>
    <source>
        <strain evidence="5 6">HY188</strain>
    </source>
</reference>
<dbReference type="Proteomes" id="UP000317344">
    <property type="component" value="Chromosome"/>
</dbReference>
<dbReference type="EMBL" id="CP041765">
    <property type="protein sequence ID" value="QDQ96074.1"/>
    <property type="molecule type" value="Genomic_DNA"/>
</dbReference>
<dbReference type="SUPFAM" id="SSF52540">
    <property type="entry name" value="P-loop containing nucleoside triphosphate hydrolases"/>
    <property type="match status" value="1"/>
</dbReference>
<dbReference type="KEGG" id="toy:FO059_00350"/>